<dbReference type="SUPFAM" id="SSF52833">
    <property type="entry name" value="Thioredoxin-like"/>
    <property type="match status" value="1"/>
</dbReference>
<dbReference type="Pfam" id="PF00462">
    <property type="entry name" value="Glutaredoxin"/>
    <property type="match status" value="1"/>
</dbReference>
<accession>B8JBA7</accession>
<dbReference type="EMBL" id="CP001359">
    <property type="protein sequence ID" value="ACL65734.1"/>
    <property type="molecule type" value="Genomic_DNA"/>
</dbReference>
<dbReference type="InterPro" id="IPR002109">
    <property type="entry name" value="Glutaredoxin"/>
</dbReference>
<dbReference type="InterPro" id="IPR036249">
    <property type="entry name" value="Thioredoxin-like_sf"/>
</dbReference>
<dbReference type="NCBIfam" id="NF041212">
    <property type="entry name" value="Uxx_star"/>
    <property type="match status" value="1"/>
</dbReference>
<dbReference type="PROSITE" id="PS51354">
    <property type="entry name" value="GLUTAREDOXIN_2"/>
    <property type="match status" value="1"/>
</dbReference>
<dbReference type="NCBIfam" id="NF041114">
    <property type="entry name" value="gluta_UXX_star_1"/>
    <property type="match status" value="1"/>
</dbReference>
<dbReference type="HOGENOM" id="CLU_026126_11_3_7"/>
<keyword evidence="3" id="KW-1185">Reference proteome</keyword>
<dbReference type="Gene3D" id="3.40.30.10">
    <property type="entry name" value="Glutaredoxin"/>
    <property type="match status" value="1"/>
</dbReference>
<sequence length="71" mass="7858">MADVVEIYGKDACPYTAAARREYATRGLEVRYFDVLRDRAAMARFLELSGGERQVPLIVERGRVSSGFGGS</sequence>
<dbReference type="KEGG" id="acp:A2cp1_2396"/>
<evidence type="ECO:0000313" key="2">
    <source>
        <dbReference type="EMBL" id="ACL65734.1"/>
    </source>
</evidence>
<organism evidence="2 3">
    <name type="scientific">Anaeromyxobacter dehalogenans (strain ATCC BAA-258 / DSM 21875 / 2CP-1)</name>
    <dbReference type="NCBI Taxonomy" id="455488"/>
    <lineage>
        <taxon>Bacteria</taxon>
        <taxon>Pseudomonadati</taxon>
        <taxon>Myxococcota</taxon>
        <taxon>Myxococcia</taxon>
        <taxon>Myxococcales</taxon>
        <taxon>Cystobacterineae</taxon>
        <taxon>Anaeromyxobacteraceae</taxon>
        <taxon>Anaeromyxobacter</taxon>
    </lineage>
</organism>
<name>B8JBA7_ANAD2</name>
<evidence type="ECO:0000313" key="3">
    <source>
        <dbReference type="Proteomes" id="UP000007089"/>
    </source>
</evidence>
<dbReference type="RefSeq" id="WP_012633542.1">
    <property type="nucleotide sequence ID" value="NC_011891.1"/>
</dbReference>
<dbReference type="Proteomes" id="UP000007089">
    <property type="component" value="Chromosome"/>
</dbReference>
<protein>
    <submittedName>
        <fullName evidence="2">Glutaredoxin</fullName>
    </submittedName>
</protein>
<evidence type="ECO:0000259" key="1">
    <source>
        <dbReference type="Pfam" id="PF00462"/>
    </source>
</evidence>
<dbReference type="AlphaFoldDB" id="B8JBA7"/>
<reference evidence="2" key="1">
    <citation type="submission" date="2009-01" db="EMBL/GenBank/DDBJ databases">
        <title>Complete sequence of Anaeromyxobacter dehalogenans 2CP-1.</title>
        <authorList>
            <consortium name="US DOE Joint Genome Institute"/>
            <person name="Lucas S."/>
            <person name="Copeland A."/>
            <person name="Lapidus A."/>
            <person name="Glavina del Rio T."/>
            <person name="Dalin E."/>
            <person name="Tice H."/>
            <person name="Bruce D."/>
            <person name="Goodwin L."/>
            <person name="Pitluck S."/>
            <person name="Saunders E."/>
            <person name="Brettin T."/>
            <person name="Detter J.C."/>
            <person name="Han C."/>
            <person name="Larimer F."/>
            <person name="Land M."/>
            <person name="Hauser L."/>
            <person name="Kyrpides N."/>
            <person name="Ovchinnikova G."/>
            <person name="Beliaev A.S."/>
            <person name="Richardson P."/>
        </authorList>
    </citation>
    <scope>NUCLEOTIDE SEQUENCE</scope>
    <source>
        <strain evidence="2">2CP-1</strain>
    </source>
</reference>
<gene>
    <name evidence="2" type="ordered locus">A2cp1_2396</name>
</gene>
<proteinExistence type="predicted"/>
<feature type="domain" description="Glutaredoxin" evidence="1">
    <location>
        <begin position="5"/>
        <end position="62"/>
    </location>
</feature>